<reference evidence="1" key="1">
    <citation type="submission" date="2022-05" db="EMBL/GenBank/DDBJ databases">
        <title>An RpoN-dependent PEP-CTERM gene is involved in floc formation of an Aquincola tertiaricarbonis strain.</title>
        <authorList>
            <person name="Qiu D."/>
            <person name="Xia M."/>
        </authorList>
    </citation>
    <scope>NUCLEOTIDE SEQUENCE</scope>
    <source>
        <strain evidence="1">RN12</strain>
    </source>
</reference>
<protein>
    <submittedName>
        <fullName evidence="1">Formylmethanofuran dehydrogenase</fullName>
    </submittedName>
</protein>
<dbReference type="Proteomes" id="UP001056201">
    <property type="component" value="Chromosome 1"/>
</dbReference>
<proteinExistence type="predicted"/>
<dbReference type="EMBL" id="CP097635">
    <property type="protein sequence ID" value="URI08321.1"/>
    <property type="molecule type" value="Genomic_DNA"/>
</dbReference>
<name>A0ABY4S8K5_AQUTE</name>
<accession>A0ABY4S8K5</accession>
<organism evidence="1 2">
    <name type="scientific">Aquincola tertiaricarbonis</name>
    <dbReference type="NCBI Taxonomy" id="391953"/>
    <lineage>
        <taxon>Bacteria</taxon>
        <taxon>Pseudomonadati</taxon>
        <taxon>Pseudomonadota</taxon>
        <taxon>Betaproteobacteria</taxon>
        <taxon>Burkholderiales</taxon>
        <taxon>Sphaerotilaceae</taxon>
        <taxon>Aquincola</taxon>
    </lineage>
</organism>
<dbReference type="RefSeq" id="WP_250196543.1">
    <property type="nucleotide sequence ID" value="NZ_CP097635.1"/>
</dbReference>
<sequence length="395" mass="40995">MTSSRTTAWTCPFCPLLCSTGSGPHGSSCRRAASGLARFSDAPSTAQPQVAGQPATLAAAVAEGARLLWASRQPLFGGLATDVAGARALYPLACATGAICDVAAGTPLFESLRVQQDKGGFTTTLAEVSERADLLLIVTPDADDAPSDYVRDLLDRCAHRTPTVLRLAELAGTADLFDTLALLAALVAGRTAVKARAPQPLLALAEQLQAARYAVLVYETGRLPSHGGLLIEALQRVVATLNQRTRAAALGLGGGDGAYTVNQVFTWLSGLPLRSRAAPGGLEHEPLRFATDRLLAGGAVDALLWISSFGPLPVPAEAQGLPRIVLGHPDQAAVGDDVFIPVSTPGVGSRGHLFRTDGSVVLPLQPLYEDTLPTVAAVLRALHQALPAPTPEPAR</sequence>
<evidence type="ECO:0000313" key="2">
    <source>
        <dbReference type="Proteomes" id="UP001056201"/>
    </source>
</evidence>
<keyword evidence="2" id="KW-1185">Reference proteome</keyword>
<gene>
    <name evidence="1" type="ORF">MW290_07055</name>
</gene>
<evidence type="ECO:0000313" key="1">
    <source>
        <dbReference type="EMBL" id="URI08321.1"/>
    </source>
</evidence>